<dbReference type="PANTHER" id="PTHR30543:SF21">
    <property type="entry name" value="NAD(P)H-DEPENDENT FMN REDUCTASE LOT6"/>
    <property type="match status" value="1"/>
</dbReference>
<accession>A0A918D6F3</accession>
<name>A0A918D6F3_9ACTN</name>
<keyword evidence="3" id="KW-1185">Reference proteome</keyword>
<evidence type="ECO:0000259" key="1">
    <source>
        <dbReference type="Pfam" id="PF03358"/>
    </source>
</evidence>
<dbReference type="InterPro" id="IPR005025">
    <property type="entry name" value="FMN_Rdtase-like_dom"/>
</dbReference>
<organism evidence="2 3">
    <name type="scientific">Streptomyces albiflavescens</name>
    <dbReference type="NCBI Taxonomy" id="1623582"/>
    <lineage>
        <taxon>Bacteria</taxon>
        <taxon>Bacillati</taxon>
        <taxon>Actinomycetota</taxon>
        <taxon>Actinomycetes</taxon>
        <taxon>Kitasatosporales</taxon>
        <taxon>Streptomycetaceae</taxon>
        <taxon>Streptomyces</taxon>
    </lineage>
</organism>
<dbReference type="GO" id="GO:0010181">
    <property type="term" value="F:FMN binding"/>
    <property type="evidence" value="ECO:0007669"/>
    <property type="project" value="TreeGrafter"/>
</dbReference>
<dbReference type="Proteomes" id="UP000600365">
    <property type="component" value="Unassembled WGS sequence"/>
</dbReference>
<dbReference type="PANTHER" id="PTHR30543">
    <property type="entry name" value="CHROMATE REDUCTASE"/>
    <property type="match status" value="1"/>
</dbReference>
<proteinExistence type="predicted"/>
<feature type="domain" description="NADPH-dependent FMN reductase-like" evidence="1">
    <location>
        <begin position="2"/>
        <end position="123"/>
    </location>
</feature>
<dbReference type="EMBL" id="BMMM01000010">
    <property type="protein sequence ID" value="GGN74284.1"/>
    <property type="molecule type" value="Genomic_DNA"/>
</dbReference>
<dbReference type="SUPFAM" id="SSF52218">
    <property type="entry name" value="Flavoproteins"/>
    <property type="match status" value="1"/>
</dbReference>
<gene>
    <name evidence="2" type="ORF">GCM10011579_053210</name>
</gene>
<sequence length="181" mass="19161">MRIALESAAGRGARTQLIGGPELILPLYDATVAGRSAGGRKLIASVASADGIIIGTPAYHGSISGMVKNALDYVEELRTDERPYFSGRAVGCISVARGCQGAGSALAALRTTVHALRGWPTPLGVTVNTEPTPFDSGERLDDLRVRERLELLGNQVVEFALMSRAWTAHPSREVERLPPGA</sequence>
<protein>
    <submittedName>
        <fullName evidence="2">FMN reductase</fullName>
    </submittedName>
</protein>
<dbReference type="InterPro" id="IPR050712">
    <property type="entry name" value="NAD(P)H-dep_reductase"/>
</dbReference>
<dbReference type="Gene3D" id="3.40.50.360">
    <property type="match status" value="1"/>
</dbReference>
<dbReference type="GO" id="GO:0005829">
    <property type="term" value="C:cytosol"/>
    <property type="evidence" value="ECO:0007669"/>
    <property type="project" value="TreeGrafter"/>
</dbReference>
<reference evidence="2 3" key="1">
    <citation type="journal article" date="2014" name="Int. J. Syst. Evol. Microbiol.">
        <title>Complete genome sequence of Corynebacterium casei LMG S-19264T (=DSM 44701T), isolated from a smear-ripened cheese.</title>
        <authorList>
            <consortium name="US DOE Joint Genome Institute (JGI-PGF)"/>
            <person name="Walter F."/>
            <person name="Albersmeier A."/>
            <person name="Kalinowski J."/>
            <person name="Ruckert C."/>
        </authorList>
    </citation>
    <scope>NUCLEOTIDE SEQUENCE [LARGE SCALE GENOMIC DNA]</scope>
    <source>
        <strain evidence="2 3">CGMCC 4.7111</strain>
    </source>
</reference>
<dbReference type="Pfam" id="PF03358">
    <property type="entry name" value="FMN_red"/>
    <property type="match status" value="1"/>
</dbReference>
<evidence type="ECO:0000313" key="2">
    <source>
        <dbReference type="EMBL" id="GGN74284.1"/>
    </source>
</evidence>
<dbReference type="GO" id="GO:0016491">
    <property type="term" value="F:oxidoreductase activity"/>
    <property type="evidence" value="ECO:0007669"/>
    <property type="project" value="InterPro"/>
</dbReference>
<dbReference type="AlphaFoldDB" id="A0A918D6F3"/>
<dbReference type="InterPro" id="IPR029039">
    <property type="entry name" value="Flavoprotein-like_sf"/>
</dbReference>
<evidence type="ECO:0000313" key="3">
    <source>
        <dbReference type="Proteomes" id="UP000600365"/>
    </source>
</evidence>
<comment type="caution">
    <text evidence="2">The sequence shown here is derived from an EMBL/GenBank/DDBJ whole genome shotgun (WGS) entry which is preliminary data.</text>
</comment>